<name>A0ABQ3KCX5_9PSEU</name>
<feature type="compositionally biased region" description="Low complexity" evidence="1">
    <location>
        <begin position="8"/>
        <end position="24"/>
    </location>
</feature>
<proteinExistence type="predicted"/>
<evidence type="ECO:0000256" key="1">
    <source>
        <dbReference type="SAM" id="MobiDB-lite"/>
    </source>
</evidence>
<dbReference type="EMBL" id="BNAW01000008">
    <property type="protein sequence ID" value="GHG08996.1"/>
    <property type="molecule type" value="Genomic_DNA"/>
</dbReference>
<keyword evidence="3" id="KW-1185">Reference proteome</keyword>
<dbReference type="Proteomes" id="UP000649955">
    <property type="component" value="Unassembled WGS sequence"/>
</dbReference>
<reference evidence="3" key="1">
    <citation type="journal article" date="2019" name="Int. J. Syst. Evol. Microbiol.">
        <title>The Global Catalogue of Microorganisms (GCM) 10K type strain sequencing project: providing services to taxonomists for standard genome sequencing and annotation.</title>
        <authorList>
            <consortium name="The Broad Institute Genomics Platform"/>
            <consortium name="The Broad Institute Genome Sequencing Center for Infectious Disease"/>
            <person name="Wu L."/>
            <person name="Ma J."/>
        </authorList>
    </citation>
    <scope>NUCLEOTIDE SEQUENCE [LARGE SCALE GENOMIC DNA]</scope>
    <source>
        <strain evidence="3">CGMCC 4.7680</strain>
    </source>
</reference>
<comment type="caution">
    <text evidence="2">The sequence shown here is derived from an EMBL/GenBank/DDBJ whole genome shotgun (WGS) entry which is preliminary data.</text>
</comment>
<protein>
    <submittedName>
        <fullName evidence="2">Uncharacterized protein</fullName>
    </submittedName>
</protein>
<organism evidence="2 3">
    <name type="scientific">Amycolatopsis bullii</name>
    <dbReference type="NCBI Taxonomy" id="941987"/>
    <lineage>
        <taxon>Bacteria</taxon>
        <taxon>Bacillati</taxon>
        <taxon>Actinomycetota</taxon>
        <taxon>Actinomycetes</taxon>
        <taxon>Pseudonocardiales</taxon>
        <taxon>Pseudonocardiaceae</taxon>
        <taxon>Amycolatopsis</taxon>
    </lineage>
</organism>
<accession>A0ABQ3KCX5</accession>
<sequence>MARASENGSSPDGDDAPGAAPSADLRSPIPRRRAADQEKLTVALLDRDTFAERLAYLFDNASTYYLLRGDPVVDPDAIDRLTAEGDPTFLTFTARPPMIAQWVRDRTGLPLAEQALRNFKTGIRQNSRPAITRALAEFWRIHPNLLDPSVPATDFAPPDDEIARKTHELVTELGLVGFNARDITSSIGDAPEADRKQLLQVVEEIARARRAARDNPAS</sequence>
<gene>
    <name evidence="2" type="ORF">GCM10017567_27370</name>
</gene>
<dbReference type="InterPro" id="IPR010982">
    <property type="entry name" value="Lambda_DNA-bd_dom_sf"/>
</dbReference>
<evidence type="ECO:0000313" key="3">
    <source>
        <dbReference type="Proteomes" id="UP000649955"/>
    </source>
</evidence>
<dbReference type="Gene3D" id="1.10.260.40">
    <property type="entry name" value="lambda repressor-like DNA-binding domains"/>
    <property type="match status" value="1"/>
</dbReference>
<evidence type="ECO:0000313" key="2">
    <source>
        <dbReference type="EMBL" id="GHG08996.1"/>
    </source>
</evidence>
<feature type="region of interest" description="Disordered" evidence="1">
    <location>
        <begin position="1"/>
        <end position="32"/>
    </location>
</feature>
<dbReference type="RefSeq" id="WP_191309868.1">
    <property type="nucleotide sequence ID" value="NZ_BNAW01000008.1"/>
</dbReference>